<reference evidence="2 3" key="1">
    <citation type="submission" date="2022-01" db="EMBL/GenBank/DDBJ databases">
        <authorList>
            <person name="Xiong W."/>
            <person name="Schranz E."/>
        </authorList>
    </citation>
    <scope>NUCLEOTIDE SEQUENCE [LARGE SCALE GENOMIC DNA]</scope>
</reference>
<dbReference type="AlphaFoldDB" id="A0AAU9PS86"/>
<comment type="caution">
    <text evidence="2">The sequence shown here is derived from an EMBL/GenBank/DDBJ whole genome shotgun (WGS) entry which is preliminary data.</text>
</comment>
<evidence type="ECO:0000313" key="2">
    <source>
        <dbReference type="EMBL" id="CAH1453106.1"/>
    </source>
</evidence>
<dbReference type="Proteomes" id="UP001157418">
    <property type="component" value="Unassembled WGS sequence"/>
</dbReference>
<feature type="compositionally biased region" description="Low complexity" evidence="1">
    <location>
        <begin position="102"/>
        <end position="129"/>
    </location>
</feature>
<sequence>MEQWSLRFPMNPAHQLAFSLSNGVMVSSFPDESPATTTGASLSPAHQLLPRGDLQPATKPIINNHHHWSTPTRQRLRREGPDSERLPRPFLAGIHPCNTQTSSQSPSHPSSPFDLQLNHLQHQLTQLNNSKSPEKALKNQSPPGPPDDLQPLCVRSPPAVTSSSDETNPR</sequence>
<evidence type="ECO:0000313" key="3">
    <source>
        <dbReference type="Proteomes" id="UP001157418"/>
    </source>
</evidence>
<feature type="compositionally biased region" description="Basic and acidic residues" evidence="1">
    <location>
        <begin position="77"/>
        <end position="87"/>
    </location>
</feature>
<protein>
    <submittedName>
        <fullName evidence="2">Uncharacterized protein</fullName>
    </submittedName>
</protein>
<feature type="region of interest" description="Disordered" evidence="1">
    <location>
        <begin position="30"/>
        <end position="170"/>
    </location>
</feature>
<accession>A0AAU9PS86</accession>
<evidence type="ECO:0000256" key="1">
    <source>
        <dbReference type="SAM" id="MobiDB-lite"/>
    </source>
</evidence>
<organism evidence="2 3">
    <name type="scientific">Lactuca virosa</name>
    <dbReference type="NCBI Taxonomy" id="75947"/>
    <lineage>
        <taxon>Eukaryota</taxon>
        <taxon>Viridiplantae</taxon>
        <taxon>Streptophyta</taxon>
        <taxon>Embryophyta</taxon>
        <taxon>Tracheophyta</taxon>
        <taxon>Spermatophyta</taxon>
        <taxon>Magnoliopsida</taxon>
        <taxon>eudicotyledons</taxon>
        <taxon>Gunneridae</taxon>
        <taxon>Pentapetalae</taxon>
        <taxon>asterids</taxon>
        <taxon>campanulids</taxon>
        <taxon>Asterales</taxon>
        <taxon>Asteraceae</taxon>
        <taxon>Cichorioideae</taxon>
        <taxon>Cichorieae</taxon>
        <taxon>Lactucinae</taxon>
        <taxon>Lactuca</taxon>
    </lineage>
</organism>
<keyword evidence="3" id="KW-1185">Reference proteome</keyword>
<proteinExistence type="predicted"/>
<feature type="compositionally biased region" description="Polar residues" evidence="1">
    <location>
        <begin position="159"/>
        <end position="170"/>
    </location>
</feature>
<name>A0AAU9PS86_9ASTR</name>
<gene>
    <name evidence="2" type="ORF">LVIROSA_LOCUS38378</name>
</gene>
<dbReference type="EMBL" id="CAKMRJ010005745">
    <property type="protein sequence ID" value="CAH1453106.1"/>
    <property type="molecule type" value="Genomic_DNA"/>
</dbReference>